<evidence type="ECO:0000256" key="3">
    <source>
        <dbReference type="SAM" id="MobiDB-lite"/>
    </source>
</evidence>
<feature type="compositionally biased region" description="Gly residues" evidence="3">
    <location>
        <begin position="699"/>
        <end position="714"/>
    </location>
</feature>
<dbReference type="PANTHER" id="PTHR38340:SF1">
    <property type="entry name" value="S-LAYER PROTEIN"/>
    <property type="match status" value="1"/>
</dbReference>
<dbReference type="STRING" id="637679.GCA_001550055_02357"/>
<dbReference type="PROSITE" id="PS50268">
    <property type="entry name" value="CADHERIN_2"/>
    <property type="match status" value="1"/>
</dbReference>
<dbReference type="SUPFAM" id="SSF51120">
    <property type="entry name" value="beta-Roll"/>
    <property type="match status" value="2"/>
</dbReference>
<feature type="region of interest" description="Disordered" evidence="3">
    <location>
        <begin position="699"/>
        <end position="722"/>
    </location>
</feature>
<dbReference type="Proteomes" id="UP000183685">
    <property type="component" value="Unassembled WGS sequence"/>
</dbReference>
<keyword evidence="6" id="KW-1185">Reference proteome</keyword>
<dbReference type="AlphaFoldDB" id="A0A1G7D3T4"/>
<evidence type="ECO:0000313" key="6">
    <source>
        <dbReference type="Proteomes" id="UP000183685"/>
    </source>
</evidence>
<dbReference type="PANTHER" id="PTHR38340">
    <property type="entry name" value="S-LAYER PROTEIN"/>
    <property type="match status" value="1"/>
</dbReference>
<feature type="compositionally biased region" description="Basic and acidic residues" evidence="3">
    <location>
        <begin position="517"/>
        <end position="526"/>
    </location>
</feature>
<dbReference type="GO" id="GO:0016020">
    <property type="term" value="C:membrane"/>
    <property type="evidence" value="ECO:0007669"/>
    <property type="project" value="InterPro"/>
</dbReference>
<dbReference type="EMBL" id="FNAK01000007">
    <property type="protein sequence ID" value="SDE46177.1"/>
    <property type="molecule type" value="Genomic_DNA"/>
</dbReference>
<dbReference type="InterPro" id="IPR002126">
    <property type="entry name" value="Cadherin-like_dom"/>
</dbReference>
<dbReference type="InterPro" id="IPR022038">
    <property type="entry name" value="Ig-like_bact"/>
</dbReference>
<evidence type="ECO:0000259" key="4">
    <source>
        <dbReference type="PROSITE" id="PS50268"/>
    </source>
</evidence>
<reference evidence="5 6" key="1">
    <citation type="submission" date="2016-10" db="EMBL/GenBank/DDBJ databases">
        <authorList>
            <person name="de Groot N.N."/>
        </authorList>
    </citation>
    <scope>NUCLEOTIDE SEQUENCE [LARGE SCALE GENOMIC DNA]</scope>
    <source>
        <strain evidence="5 6">CGMCC 1.9109</strain>
    </source>
</reference>
<dbReference type="RefSeq" id="WP_068305248.1">
    <property type="nucleotide sequence ID" value="NZ_FNAK01000007.1"/>
</dbReference>
<feature type="compositionally biased region" description="Gly residues" evidence="3">
    <location>
        <begin position="595"/>
        <end position="607"/>
    </location>
</feature>
<dbReference type="GO" id="GO:0005509">
    <property type="term" value="F:calcium ion binding"/>
    <property type="evidence" value="ECO:0007669"/>
    <property type="project" value="InterPro"/>
</dbReference>
<dbReference type="Gene3D" id="2.150.10.10">
    <property type="entry name" value="Serralysin-like metalloprotease, C-terminal"/>
    <property type="match status" value="3"/>
</dbReference>
<dbReference type="OrthoDB" id="7801966at2"/>
<dbReference type="InterPro" id="IPR013783">
    <property type="entry name" value="Ig-like_fold"/>
</dbReference>
<dbReference type="InterPro" id="IPR011049">
    <property type="entry name" value="Serralysin-like_metalloprot_C"/>
</dbReference>
<sequence>MSDEAVQDTTLPILDSISVKDPIVDRGEGDNSVTVVLAASDADSEVASIRVTVTDPDGDTMVKTLSAASGELTFTISDDKPEGEYKVTEVVVTDTAGNARTYDGPNLSNLFEVAVTVKNAEEDITPPVVTTLEVHDPIVDFASGDRSVSITVTVIDDLAGVELVQLYLPYGDEGFRLSQSVATGATHSFTFTLPDNVANGTTAFEIAVYDKAGNWTYYSSSELQSMGFAPSVEITGSIEDTEAPTLDSLISNDPVINVSEGDRTITFSYSAIDDLSGLTNFSIEVYDPEGNWMQGRGRTSSSGSITFSVPENAVNGIYTIKVVTKDVAGNMLTYSAEELQELGFISSFEVTQADTDTTPPSLVAFTVDEPVIDFESGDREITVSVKVSDDKAGIDQFRVYLASPTGQQLVQFVYGAEEESVTFVLPDHFSNGEYSLQLYVRDLAGNDVTYTYQDILEQGFSGVFEVSDGSSDNDDTLPGGNDDGDHDNGHGNDEDGVDDDNPGNSDGSNGGGNSGGGHDDNGHGNDEDGVDESNPGNSTGTHRRIKGTDDDDTITGSDDNDTITGGDGDDNLEAGDGNDQIWAGANDTGNDRLAGGRGNDVIGGGKGNDLIVGGNRRKGDDDSDDDGSDILYGGDGDDTLIGGGWDDSSGDGTFSLGEEASDELDANSLWGGDGDDLIIGANGADTVGGGVGNDRVNAGGGNDKVYGGRGGEGGSNDVIDGGDGNDVVFASDGNDSVLGGDGDDELFGGSGDDTVHGGDGDDTLWGGAGDDLFTGGGGADIFAFGATSGKDTVTDFSVAEDELRLTGTVTDFTDTASVAAAATVATVAGQAGLLIDTGGGNSVFLVGLTVEDLSNMVMLLD</sequence>
<protein>
    <submittedName>
        <fullName evidence="5">Ca2+-binding protein, RTX toxin-related</fullName>
    </submittedName>
</protein>
<evidence type="ECO:0000313" key="5">
    <source>
        <dbReference type="EMBL" id="SDE46177.1"/>
    </source>
</evidence>
<organism evidence="5 6">
    <name type="scientific">Kordiimonas lacus</name>
    <dbReference type="NCBI Taxonomy" id="637679"/>
    <lineage>
        <taxon>Bacteria</taxon>
        <taxon>Pseudomonadati</taxon>
        <taxon>Pseudomonadota</taxon>
        <taxon>Alphaproteobacteria</taxon>
        <taxon>Kordiimonadales</taxon>
        <taxon>Kordiimonadaceae</taxon>
        <taxon>Kordiimonas</taxon>
    </lineage>
</organism>
<dbReference type="PRINTS" id="PR00313">
    <property type="entry name" value="CABNDNGRPT"/>
</dbReference>
<keyword evidence="2" id="KW-0964">Secreted</keyword>
<accession>A0A1G7D3T4</accession>
<feature type="region of interest" description="Disordered" evidence="3">
    <location>
        <begin position="466"/>
        <end position="657"/>
    </location>
</feature>
<feature type="compositionally biased region" description="Acidic residues" evidence="3">
    <location>
        <begin position="549"/>
        <end position="573"/>
    </location>
</feature>
<dbReference type="GO" id="GO:0007156">
    <property type="term" value="P:homophilic cell adhesion via plasma membrane adhesion molecules"/>
    <property type="evidence" value="ECO:0007669"/>
    <property type="project" value="InterPro"/>
</dbReference>
<name>A0A1G7D3T4_9PROT</name>
<dbReference type="Pfam" id="PF12245">
    <property type="entry name" value="Big_3_2"/>
    <property type="match status" value="3"/>
</dbReference>
<comment type="subcellular location">
    <subcellularLocation>
        <location evidence="1">Secreted</location>
    </subcellularLocation>
</comment>
<dbReference type="Gene3D" id="2.60.40.10">
    <property type="entry name" value="Immunoglobulins"/>
    <property type="match status" value="2"/>
</dbReference>
<dbReference type="Pfam" id="PF00353">
    <property type="entry name" value="HemolysinCabind"/>
    <property type="match status" value="6"/>
</dbReference>
<dbReference type="InterPro" id="IPR050557">
    <property type="entry name" value="RTX_toxin/Mannuronan_C5-epim"/>
</dbReference>
<feature type="domain" description="Cadherin" evidence="4">
    <location>
        <begin position="33"/>
        <end position="129"/>
    </location>
</feature>
<proteinExistence type="predicted"/>
<dbReference type="GO" id="GO:0005576">
    <property type="term" value="C:extracellular region"/>
    <property type="evidence" value="ECO:0007669"/>
    <property type="project" value="UniProtKB-SubCell"/>
</dbReference>
<gene>
    <name evidence="5" type="ORF">SAMN04488071_2945</name>
</gene>
<dbReference type="InterPro" id="IPR001343">
    <property type="entry name" value="Hemolysn_Ca-bd"/>
</dbReference>
<evidence type="ECO:0000256" key="2">
    <source>
        <dbReference type="ARBA" id="ARBA00022525"/>
    </source>
</evidence>
<evidence type="ECO:0000256" key="1">
    <source>
        <dbReference type="ARBA" id="ARBA00004613"/>
    </source>
</evidence>